<evidence type="ECO:0008006" key="10">
    <source>
        <dbReference type="Google" id="ProtNLM"/>
    </source>
</evidence>
<dbReference type="InterPro" id="IPR012933">
    <property type="entry name" value="HicA_mRNA_interferase"/>
</dbReference>
<dbReference type="Pfam" id="PF07927">
    <property type="entry name" value="HicA_toxin"/>
    <property type="match status" value="1"/>
</dbReference>
<name>A0A2M7IIB6_9BACT</name>
<sequence>MPRMISWKRLIQNFRKLGFEGPYSGGRHLFMKKGALKVHIPSKHKGDISAGLVNEILRQAGIDKEEWDKL</sequence>
<dbReference type="InterPro" id="IPR038570">
    <property type="entry name" value="HicA_sf"/>
</dbReference>
<dbReference type="EMBL" id="PFGY01000062">
    <property type="protein sequence ID" value="PIW76277.1"/>
    <property type="molecule type" value="Genomic_DNA"/>
</dbReference>
<evidence type="ECO:0000256" key="1">
    <source>
        <dbReference type="ARBA" id="ARBA00006620"/>
    </source>
</evidence>
<dbReference type="Gene3D" id="3.30.920.30">
    <property type="entry name" value="Hypothetical protein"/>
    <property type="match status" value="1"/>
</dbReference>
<dbReference type="AlphaFoldDB" id="A0A2M7IIB6"/>
<reference evidence="9" key="1">
    <citation type="submission" date="2017-09" db="EMBL/GenBank/DDBJ databases">
        <title>Depth-based differentiation of microbial function through sediment-hosted aquifers and enrichment of novel symbionts in the deep terrestrial subsurface.</title>
        <authorList>
            <person name="Probst A.J."/>
            <person name="Ladd B."/>
            <person name="Jarett J.K."/>
            <person name="Geller-Mcgrath D.E."/>
            <person name="Sieber C.M.K."/>
            <person name="Emerson J.B."/>
            <person name="Anantharaman K."/>
            <person name="Thomas B.C."/>
            <person name="Malmstrom R."/>
            <person name="Stieglmeier M."/>
            <person name="Klingl A."/>
            <person name="Woyke T."/>
            <person name="Ryan C.M."/>
            <person name="Banfield J.F."/>
        </authorList>
    </citation>
    <scope>NUCLEOTIDE SEQUENCE [LARGE SCALE GENOMIC DNA]</scope>
</reference>
<evidence type="ECO:0000313" key="9">
    <source>
        <dbReference type="Proteomes" id="UP000229561"/>
    </source>
</evidence>
<comment type="caution">
    <text evidence="8">The sequence shown here is derived from an EMBL/GenBank/DDBJ whole genome shotgun (WGS) entry which is preliminary data.</text>
</comment>
<dbReference type="Proteomes" id="UP000229561">
    <property type="component" value="Unassembled WGS sequence"/>
</dbReference>
<organism evidence="8 9">
    <name type="scientific">Candidatus Portnoybacteria bacterium CG_4_8_14_3_um_filter_40_10</name>
    <dbReference type="NCBI Taxonomy" id="1974801"/>
    <lineage>
        <taxon>Bacteria</taxon>
        <taxon>Candidatus Portnoyibacteriota</taxon>
    </lineage>
</organism>
<evidence type="ECO:0000256" key="6">
    <source>
        <dbReference type="ARBA" id="ARBA00022884"/>
    </source>
</evidence>
<keyword evidence="5" id="KW-0378">Hydrolase</keyword>
<dbReference type="GO" id="GO:0016787">
    <property type="term" value="F:hydrolase activity"/>
    <property type="evidence" value="ECO:0007669"/>
    <property type="project" value="UniProtKB-KW"/>
</dbReference>
<evidence type="ECO:0000256" key="5">
    <source>
        <dbReference type="ARBA" id="ARBA00022801"/>
    </source>
</evidence>
<evidence type="ECO:0000256" key="7">
    <source>
        <dbReference type="ARBA" id="ARBA00023016"/>
    </source>
</evidence>
<evidence type="ECO:0000256" key="3">
    <source>
        <dbReference type="ARBA" id="ARBA00022722"/>
    </source>
</evidence>
<evidence type="ECO:0000256" key="4">
    <source>
        <dbReference type="ARBA" id="ARBA00022759"/>
    </source>
</evidence>
<gene>
    <name evidence="8" type="ORF">CO001_02190</name>
</gene>
<keyword evidence="2" id="KW-1277">Toxin-antitoxin system</keyword>
<protein>
    <recommendedName>
        <fullName evidence="10">Type II toxin-antitoxin system HicA family toxin</fullName>
    </recommendedName>
</protein>
<keyword evidence="3" id="KW-0540">Nuclease</keyword>
<dbReference type="GO" id="GO:0003729">
    <property type="term" value="F:mRNA binding"/>
    <property type="evidence" value="ECO:0007669"/>
    <property type="project" value="InterPro"/>
</dbReference>
<keyword evidence="6" id="KW-0694">RNA-binding</keyword>
<keyword evidence="4" id="KW-0255">Endonuclease</keyword>
<evidence type="ECO:0000313" key="8">
    <source>
        <dbReference type="EMBL" id="PIW76277.1"/>
    </source>
</evidence>
<dbReference type="SUPFAM" id="SSF54786">
    <property type="entry name" value="YcfA/nrd intein domain"/>
    <property type="match status" value="1"/>
</dbReference>
<proteinExistence type="inferred from homology"/>
<keyword evidence="7" id="KW-0346">Stress response</keyword>
<evidence type="ECO:0000256" key="2">
    <source>
        <dbReference type="ARBA" id="ARBA00022649"/>
    </source>
</evidence>
<dbReference type="GO" id="GO:0004519">
    <property type="term" value="F:endonuclease activity"/>
    <property type="evidence" value="ECO:0007669"/>
    <property type="project" value="UniProtKB-KW"/>
</dbReference>
<accession>A0A2M7IIB6</accession>
<comment type="similarity">
    <text evidence="1">Belongs to the HicA mRNA interferase family.</text>
</comment>